<dbReference type="AlphaFoldDB" id="A0AA39HL71"/>
<accession>A0AA39HL71</accession>
<dbReference type="GO" id="GO:0000122">
    <property type="term" value="P:negative regulation of transcription by RNA polymerase II"/>
    <property type="evidence" value="ECO:0007669"/>
    <property type="project" value="TreeGrafter"/>
</dbReference>
<reference evidence="9" key="1">
    <citation type="submission" date="2023-06" db="EMBL/GenBank/DDBJ databases">
        <title>Genomic analysis of the entomopathogenic nematode Steinernema hermaphroditum.</title>
        <authorList>
            <person name="Schwarz E.M."/>
            <person name="Heppert J.K."/>
            <person name="Baniya A."/>
            <person name="Schwartz H.T."/>
            <person name="Tan C.-H."/>
            <person name="Antoshechkin I."/>
            <person name="Sternberg P.W."/>
            <person name="Goodrich-Blair H."/>
            <person name="Dillman A.R."/>
        </authorList>
    </citation>
    <scope>NUCLEOTIDE SEQUENCE</scope>
    <source>
        <strain evidence="9">PS9179</strain>
        <tissue evidence="9">Whole animal</tissue>
    </source>
</reference>
<keyword evidence="5" id="KW-0238">DNA-binding</keyword>
<feature type="compositionally biased region" description="Low complexity" evidence="7">
    <location>
        <begin position="1"/>
        <end position="19"/>
    </location>
</feature>
<proteinExistence type="predicted"/>
<evidence type="ECO:0000256" key="7">
    <source>
        <dbReference type="SAM" id="MobiDB-lite"/>
    </source>
</evidence>
<evidence type="ECO:0000256" key="1">
    <source>
        <dbReference type="ARBA" id="ARBA00022491"/>
    </source>
</evidence>
<gene>
    <name evidence="9" type="ORF">QR680_019177</name>
</gene>
<protein>
    <recommendedName>
        <fullName evidence="8">ELM2 domain-containing protein</fullName>
    </recommendedName>
</protein>
<dbReference type="PROSITE" id="PS51156">
    <property type="entry name" value="ELM2"/>
    <property type="match status" value="1"/>
</dbReference>
<dbReference type="EMBL" id="JAUCMV010000004">
    <property type="protein sequence ID" value="KAK0407399.1"/>
    <property type="molecule type" value="Genomic_DNA"/>
</dbReference>
<evidence type="ECO:0000256" key="4">
    <source>
        <dbReference type="ARBA" id="ARBA00022833"/>
    </source>
</evidence>
<dbReference type="GO" id="GO:0003714">
    <property type="term" value="F:transcription corepressor activity"/>
    <property type="evidence" value="ECO:0007669"/>
    <property type="project" value="TreeGrafter"/>
</dbReference>
<keyword evidence="2" id="KW-0479">Metal-binding</keyword>
<feature type="region of interest" description="Disordered" evidence="7">
    <location>
        <begin position="1"/>
        <end position="22"/>
    </location>
</feature>
<evidence type="ECO:0000259" key="8">
    <source>
        <dbReference type="PROSITE" id="PS51156"/>
    </source>
</evidence>
<dbReference type="GO" id="GO:0008270">
    <property type="term" value="F:zinc ion binding"/>
    <property type="evidence" value="ECO:0007669"/>
    <property type="project" value="UniProtKB-KW"/>
</dbReference>
<dbReference type="FunFam" id="1.10.10.60:FF:000012">
    <property type="entry name" value="Metastasis-associated 1 family, member 3"/>
    <property type="match status" value="1"/>
</dbReference>
<evidence type="ECO:0000256" key="2">
    <source>
        <dbReference type="ARBA" id="ARBA00022723"/>
    </source>
</evidence>
<evidence type="ECO:0000313" key="9">
    <source>
        <dbReference type="EMBL" id="KAK0407399.1"/>
    </source>
</evidence>
<dbReference type="Gene3D" id="1.10.10.60">
    <property type="entry name" value="Homeodomain-like"/>
    <property type="match status" value="1"/>
</dbReference>
<comment type="caution">
    <text evidence="9">The sequence shown here is derived from an EMBL/GenBank/DDBJ whole genome shotgun (WGS) entry which is preliminary data.</text>
</comment>
<feature type="domain" description="ELM2" evidence="8">
    <location>
        <begin position="58"/>
        <end position="140"/>
    </location>
</feature>
<dbReference type="PANTHER" id="PTHR10865">
    <property type="entry name" value="METASTASIS-ASSOCIATED PROTEIN AND MESODERM INDUCTION EARLY RESPONSE PROTEIN"/>
    <property type="match status" value="1"/>
</dbReference>
<keyword evidence="6" id="KW-0539">Nucleus</keyword>
<evidence type="ECO:0000256" key="3">
    <source>
        <dbReference type="ARBA" id="ARBA00022771"/>
    </source>
</evidence>
<organism evidence="9 10">
    <name type="scientific">Steinernema hermaphroditum</name>
    <dbReference type="NCBI Taxonomy" id="289476"/>
    <lineage>
        <taxon>Eukaryota</taxon>
        <taxon>Metazoa</taxon>
        <taxon>Ecdysozoa</taxon>
        <taxon>Nematoda</taxon>
        <taxon>Chromadorea</taxon>
        <taxon>Rhabditida</taxon>
        <taxon>Tylenchina</taxon>
        <taxon>Panagrolaimomorpha</taxon>
        <taxon>Strongyloidoidea</taxon>
        <taxon>Steinernematidae</taxon>
        <taxon>Steinernema</taxon>
    </lineage>
</organism>
<sequence>MAQKLPPHSEGPSASSSSSHVQPLRRSSRVVFTTHLALKIDVEATANLQGGPFNVECQCISIGPEFQADIDDYNPNMVKPAKCADRDVSLWIPNGDQPKISRLYRERAIISGKDNEDVLYCLYLCDYNETTTSVVLRSGSAPSVHEPMKNFDKDDQRRFEEALIKCGTNFITMQRKHFPELKVAGLVDYYYTWKYSPKHTAFNQRIKEAIAHNELRQRKSN</sequence>
<keyword evidence="4" id="KW-0862">Zinc</keyword>
<keyword evidence="10" id="KW-1185">Reference proteome</keyword>
<evidence type="ECO:0000313" key="10">
    <source>
        <dbReference type="Proteomes" id="UP001175271"/>
    </source>
</evidence>
<keyword evidence="1" id="KW-0678">Repressor</keyword>
<dbReference type="GO" id="GO:0003677">
    <property type="term" value="F:DNA binding"/>
    <property type="evidence" value="ECO:0007669"/>
    <property type="project" value="UniProtKB-KW"/>
</dbReference>
<name>A0AA39HL71_9BILA</name>
<dbReference type="GO" id="GO:0005654">
    <property type="term" value="C:nucleoplasm"/>
    <property type="evidence" value="ECO:0007669"/>
    <property type="project" value="TreeGrafter"/>
</dbReference>
<keyword evidence="3" id="KW-0863">Zinc-finger</keyword>
<dbReference type="GO" id="GO:0042826">
    <property type="term" value="F:histone deacetylase binding"/>
    <property type="evidence" value="ECO:0007669"/>
    <property type="project" value="TreeGrafter"/>
</dbReference>
<evidence type="ECO:0000256" key="6">
    <source>
        <dbReference type="ARBA" id="ARBA00023242"/>
    </source>
</evidence>
<dbReference type="PANTHER" id="PTHR10865:SF28">
    <property type="entry name" value="ELM2 DOMAIN-CONTAINING PROTEIN"/>
    <property type="match status" value="1"/>
</dbReference>
<dbReference type="InterPro" id="IPR000949">
    <property type="entry name" value="ELM2_dom"/>
</dbReference>
<evidence type="ECO:0000256" key="5">
    <source>
        <dbReference type="ARBA" id="ARBA00023125"/>
    </source>
</evidence>
<dbReference type="Proteomes" id="UP001175271">
    <property type="component" value="Unassembled WGS sequence"/>
</dbReference>
<dbReference type="InterPro" id="IPR040138">
    <property type="entry name" value="MIER/MTA"/>
</dbReference>